<dbReference type="EMBL" id="CP050692">
    <property type="protein sequence ID" value="QIT42529.1"/>
    <property type="molecule type" value="Genomic_DNA"/>
</dbReference>
<dbReference type="RefSeq" id="WP_078632065.1">
    <property type="nucleotide sequence ID" value="NZ_CM007717.1"/>
</dbReference>
<dbReference type="PANTHER" id="PTHR42705">
    <property type="entry name" value="BIFUNCTIONAL NON-HOMOLOGOUS END JOINING PROTEIN LIGD"/>
    <property type="match status" value="1"/>
</dbReference>
<feature type="domain" description="DNA ligase D polymerase" evidence="1">
    <location>
        <begin position="36"/>
        <end position="287"/>
    </location>
</feature>
<dbReference type="Proteomes" id="UP000190306">
    <property type="component" value="Chromosome"/>
</dbReference>
<proteinExistence type="predicted"/>
<dbReference type="PANTHER" id="PTHR42705:SF2">
    <property type="entry name" value="BIFUNCTIONAL NON-HOMOLOGOUS END JOINING PROTEIN LIGD"/>
    <property type="match status" value="1"/>
</dbReference>
<reference evidence="3 5" key="2">
    <citation type="submission" date="2020-03" db="EMBL/GenBank/DDBJ databases">
        <title>Is there a link between lipid content and antibiotic production in Streptomyces?</title>
        <authorList>
            <person name="David M."/>
            <person name="Lejeune C."/>
            <person name="Abreu S."/>
            <person name="Thibessard A."/>
            <person name="Leblond P."/>
            <person name="Chaminade P."/>
            <person name="Virolle M.-J."/>
        </authorList>
    </citation>
    <scope>NUCLEOTIDE SEQUENCE [LARGE SCALE GENOMIC DNA]</scope>
    <source>
        <strain evidence="3 5">DSM 41481</strain>
    </source>
</reference>
<evidence type="ECO:0000313" key="5">
    <source>
        <dbReference type="Proteomes" id="UP000502504"/>
    </source>
</evidence>
<dbReference type="GO" id="GO:0016874">
    <property type="term" value="F:ligase activity"/>
    <property type="evidence" value="ECO:0007669"/>
    <property type="project" value="UniProtKB-KW"/>
</dbReference>
<dbReference type="AlphaFoldDB" id="A0AAE7CIU6"/>
<dbReference type="Pfam" id="PF21686">
    <property type="entry name" value="LigD_Prim-Pol"/>
    <property type="match status" value="1"/>
</dbReference>
<accession>A0AAE7CIU6</accession>
<dbReference type="Gene3D" id="3.90.920.10">
    <property type="entry name" value="DNA primase, PRIM domain"/>
    <property type="match status" value="1"/>
</dbReference>
<protein>
    <submittedName>
        <fullName evidence="3">ATP-dependent DNA ligase</fullName>
    </submittedName>
</protein>
<dbReference type="EMBL" id="LHQL01000001">
    <property type="protein sequence ID" value="OOQ54886.1"/>
    <property type="molecule type" value="Genomic_DNA"/>
</dbReference>
<sequence length="316" mass="35244">MNADDTRTVRAGRRAVEVHRPGKVLLPGLGDGEACTKADLVEYYSAAAEFMLPHLRGRPLMLERYPDGLDGPRFMQKNTPDHYPEWVTRVEMPKEGGTVRHLVCDDPATLVLLADQACLTLHRWLSRADRPDRPDLMVFDLDPAGTGTDTDDFAPVREAARRVHALLDRLGLPCAPMTTGSRGLHVVVPLERRHGFDEVRAFARDAAELLVAEHPDRLTVAARKKDRGDRLYLDVQRNAYAQTVVAPYTVRARPGAPVATPFDWEQLDDPGLGPRRWSVADALEQARTRPWAELGGRGRVLGPARRRLDRLRASPA</sequence>
<dbReference type="NCBIfam" id="TIGR02778">
    <property type="entry name" value="ligD_pol"/>
    <property type="match status" value="1"/>
</dbReference>
<name>A0AAE7CIU6_STRAT</name>
<reference evidence="2 4" key="1">
    <citation type="submission" date="2015-07" db="EMBL/GenBank/DDBJ databases">
        <title>Draft Genome Sequence of Streptomyces antibioticus, IMRU 3720 reveals insights in the evolution of actinomycin biosynthetic gene clusters in Streptomyces.</title>
        <authorList>
            <person name="Crnovcic I."/>
            <person name="Ruckert C."/>
            <person name="Kalinowksi J."/>
            <person name="Keller U."/>
        </authorList>
    </citation>
    <scope>NUCLEOTIDE SEQUENCE [LARGE SCALE GENOMIC DNA]</scope>
    <source>
        <strain evidence="2 4">DSM 41481</strain>
    </source>
</reference>
<evidence type="ECO:0000313" key="2">
    <source>
        <dbReference type="EMBL" id="OOQ54886.1"/>
    </source>
</evidence>
<evidence type="ECO:0000313" key="3">
    <source>
        <dbReference type="EMBL" id="QIT42529.1"/>
    </source>
</evidence>
<keyword evidence="4" id="KW-1185">Reference proteome</keyword>
<dbReference type="InterPro" id="IPR052171">
    <property type="entry name" value="NHEJ_LigD"/>
</dbReference>
<keyword evidence="3" id="KW-0436">Ligase</keyword>
<evidence type="ECO:0000313" key="4">
    <source>
        <dbReference type="Proteomes" id="UP000190306"/>
    </source>
</evidence>
<gene>
    <name evidence="2" type="ORF">AFM16_02350</name>
    <name evidence="3" type="ORF">HCX60_02535</name>
</gene>
<evidence type="ECO:0000259" key="1">
    <source>
        <dbReference type="Pfam" id="PF21686"/>
    </source>
</evidence>
<dbReference type="Proteomes" id="UP000502504">
    <property type="component" value="Chromosome"/>
</dbReference>
<organism evidence="3 5">
    <name type="scientific">Streptomyces antibioticus</name>
    <dbReference type="NCBI Taxonomy" id="1890"/>
    <lineage>
        <taxon>Bacteria</taxon>
        <taxon>Bacillati</taxon>
        <taxon>Actinomycetota</taxon>
        <taxon>Actinomycetes</taxon>
        <taxon>Kitasatosporales</taxon>
        <taxon>Streptomycetaceae</taxon>
        <taxon>Streptomyces</taxon>
    </lineage>
</organism>
<dbReference type="InterPro" id="IPR014145">
    <property type="entry name" value="LigD_pol_dom"/>
</dbReference>